<dbReference type="GO" id="GO:0004674">
    <property type="term" value="F:protein serine/threonine kinase activity"/>
    <property type="evidence" value="ECO:0007669"/>
    <property type="project" value="UniProtKB-KW"/>
</dbReference>
<dbReference type="InterPro" id="IPR008271">
    <property type="entry name" value="Ser/Thr_kinase_AS"/>
</dbReference>
<dbReference type="OrthoDB" id="1717591at2759"/>
<evidence type="ECO:0000256" key="4">
    <source>
        <dbReference type="ARBA" id="ARBA00022741"/>
    </source>
</evidence>
<dbReference type="GO" id="GO:0005524">
    <property type="term" value="F:ATP binding"/>
    <property type="evidence" value="ECO:0007669"/>
    <property type="project" value="UniProtKB-KW"/>
</dbReference>
<proteinExistence type="predicted"/>
<dbReference type="AlphaFoldDB" id="A0A0M0K450"/>
<accession>A0A0M0K450</accession>
<dbReference type="EMBL" id="JWZX01001464">
    <property type="protein sequence ID" value="KOO33646.1"/>
    <property type="molecule type" value="Genomic_DNA"/>
</dbReference>
<keyword evidence="2" id="KW-0723">Serine/threonine-protein kinase</keyword>
<gene>
    <name evidence="10" type="ORF">Ctob_010646</name>
</gene>
<dbReference type="PROSITE" id="PS00108">
    <property type="entry name" value="PROTEIN_KINASE_ST"/>
    <property type="match status" value="1"/>
</dbReference>
<protein>
    <recommendedName>
        <fullName evidence="1">non-specific serine/threonine protein kinase</fullName>
        <ecNumber evidence="1">2.7.11.1</ecNumber>
    </recommendedName>
</protein>
<comment type="caution">
    <text evidence="10">The sequence shown here is derived from an EMBL/GenBank/DDBJ whole genome shotgun (WGS) entry which is preliminary data.</text>
</comment>
<evidence type="ECO:0000256" key="8">
    <source>
        <dbReference type="ARBA" id="ARBA00048679"/>
    </source>
</evidence>
<dbReference type="Pfam" id="PF00069">
    <property type="entry name" value="Pkinase"/>
    <property type="match status" value="1"/>
</dbReference>
<comment type="catalytic activity">
    <reaction evidence="8">
        <text>L-seryl-[protein] + ATP = O-phospho-L-seryl-[protein] + ADP + H(+)</text>
        <dbReference type="Rhea" id="RHEA:17989"/>
        <dbReference type="Rhea" id="RHEA-COMP:9863"/>
        <dbReference type="Rhea" id="RHEA-COMP:11604"/>
        <dbReference type="ChEBI" id="CHEBI:15378"/>
        <dbReference type="ChEBI" id="CHEBI:29999"/>
        <dbReference type="ChEBI" id="CHEBI:30616"/>
        <dbReference type="ChEBI" id="CHEBI:83421"/>
        <dbReference type="ChEBI" id="CHEBI:456216"/>
        <dbReference type="EC" id="2.7.11.1"/>
    </reaction>
</comment>
<dbReference type="PROSITE" id="PS50011">
    <property type="entry name" value="PROTEIN_KINASE_DOM"/>
    <property type="match status" value="1"/>
</dbReference>
<evidence type="ECO:0000259" key="9">
    <source>
        <dbReference type="PROSITE" id="PS50011"/>
    </source>
</evidence>
<keyword evidence="6" id="KW-0067">ATP-binding</keyword>
<keyword evidence="4" id="KW-0547">Nucleotide-binding</keyword>
<keyword evidence="3" id="KW-0808">Transferase</keyword>
<dbReference type="InterPro" id="IPR000719">
    <property type="entry name" value="Prot_kinase_dom"/>
</dbReference>
<feature type="domain" description="Protein kinase" evidence="9">
    <location>
        <begin position="35"/>
        <end position="313"/>
    </location>
</feature>
<evidence type="ECO:0000256" key="2">
    <source>
        <dbReference type="ARBA" id="ARBA00022527"/>
    </source>
</evidence>
<reference evidence="11" key="1">
    <citation type="journal article" date="2015" name="PLoS Genet.">
        <title>Genome Sequence and Transcriptome Analyses of Chrysochromulina tobin: Metabolic Tools for Enhanced Algal Fitness in the Prominent Order Prymnesiales (Haptophyceae).</title>
        <authorList>
            <person name="Hovde B.T."/>
            <person name="Deodato C.R."/>
            <person name="Hunsperger H.M."/>
            <person name="Ryken S.A."/>
            <person name="Yost W."/>
            <person name="Jha R.K."/>
            <person name="Patterson J."/>
            <person name="Monnat R.J. Jr."/>
            <person name="Barlow S.B."/>
            <person name="Starkenburg S.R."/>
            <person name="Cattolico R.A."/>
        </authorList>
    </citation>
    <scope>NUCLEOTIDE SEQUENCE</scope>
    <source>
        <strain evidence="11">CCMP291</strain>
    </source>
</reference>
<dbReference type="Gene3D" id="1.10.510.10">
    <property type="entry name" value="Transferase(Phosphotransferase) domain 1"/>
    <property type="match status" value="1"/>
</dbReference>
<evidence type="ECO:0000313" key="10">
    <source>
        <dbReference type="EMBL" id="KOO33646.1"/>
    </source>
</evidence>
<dbReference type="GO" id="GO:0005737">
    <property type="term" value="C:cytoplasm"/>
    <property type="evidence" value="ECO:0007669"/>
    <property type="project" value="TreeGrafter"/>
</dbReference>
<sequence length="392" mass="42687">MSWLVGSLVGKALDAVSTLSTGFVPQVIAFEGLQVVTTALLAEGGYSFVYSAREVSTGGKSFAVKKVLAQDKETREIAEMESRLLKQLNGTPGFVGCFGTTHREATAGAREYFMLLELCPNGSLIDLVYRKDARTGAYARGPALSQERILEVFETVCASVAHLHALSPPVCHRDLKLENVLCTEDGRFVLCDFGSATTRVLPEGRSRREAAAEEERIAKYSTQMYRAPEMLDLYLGHAVDVRVDVWALGCILYTLCFGAHPFPAESSLQILNLAYSIPPSSQYSESATRAPTRAGEVDPALSDAPSPLASPAFEAAFEAAFDPAFEAAFERPMTLRTAHVEPEADADTTKSKGGLLRACIDFDVGPWERAAKRLSEQAALLEADERRFFLRV</sequence>
<evidence type="ECO:0000313" key="11">
    <source>
        <dbReference type="Proteomes" id="UP000037460"/>
    </source>
</evidence>
<dbReference type="SUPFAM" id="SSF56112">
    <property type="entry name" value="Protein kinase-like (PK-like)"/>
    <property type="match status" value="1"/>
</dbReference>
<keyword evidence="5 10" id="KW-0418">Kinase</keyword>
<evidence type="ECO:0000256" key="1">
    <source>
        <dbReference type="ARBA" id="ARBA00012513"/>
    </source>
</evidence>
<dbReference type="SMART" id="SM00220">
    <property type="entry name" value="S_TKc"/>
    <property type="match status" value="1"/>
</dbReference>
<dbReference type="PANTHER" id="PTHR22967:SF57">
    <property type="entry name" value="AUXILIN, ISOFORM A-RELATED"/>
    <property type="match status" value="1"/>
</dbReference>
<dbReference type="EC" id="2.7.11.1" evidence="1"/>
<keyword evidence="11" id="KW-1185">Reference proteome</keyword>
<evidence type="ECO:0000256" key="3">
    <source>
        <dbReference type="ARBA" id="ARBA00022679"/>
    </source>
</evidence>
<dbReference type="Proteomes" id="UP000037460">
    <property type="component" value="Unassembled WGS sequence"/>
</dbReference>
<dbReference type="InterPro" id="IPR011009">
    <property type="entry name" value="Kinase-like_dom_sf"/>
</dbReference>
<name>A0A0M0K450_9EUKA</name>
<dbReference type="PANTHER" id="PTHR22967">
    <property type="entry name" value="SERINE/THREONINE PROTEIN KINASE"/>
    <property type="match status" value="1"/>
</dbReference>
<organism evidence="10 11">
    <name type="scientific">Chrysochromulina tobinii</name>
    <dbReference type="NCBI Taxonomy" id="1460289"/>
    <lineage>
        <taxon>Eukaryota</taxon>
        <taxon>Haptista</taxon>
        <taxon>Haptophyta</taxon>
        <taxon>Prymnesiophyceae</taxon>
        <taxon>Prymnesiales</taxon>
        <taxon>Chrysochromulinaceae</taxon>
        <taxon>Chrysochromulina</taxon>
    </lineage>
</organism>
<comment type="catalytic activity">
    <reaction evidence="7">
        <text>L-threonyl-[protein] + ATP = O-phospho-L-threonyl-[protein] + ADP + H(+)</text>
        <dbReference type="Rhea" id="RHEA:46608"/>
        <dbReference type="Rhea" id="RHEA-COMP:11060"/>
        <dbReference type="Rhea" id="RHEA-COMP:11605"/>
        <dbReference type="ChEBI" id="CHEBI:15378"/>
        <dbReference type="ChEBI" id="CHEBI:30013"/>
        <dbReference type="ChEBI" id="CHEBI:30616"/>
        <dbReference type="ChEBI" id="CHEBI:61977"/>
        <dbReference type="ChEBI" id="CHEBI:456216"/>
        <dbReference type="EC" id="2.7.11.1"/>
    </reaction>
</comment>
<evidence type="ECO:0000256" key="7">
    <source>
        <dbReference type="ARBA" id="ARBA00047899"/>
    </source>
</evidence>
<evidence type="ECO:0000256" key="6">
    <source>
        <dbReference type="ARBA" id="ARBA00022840"/>
    </source>
</evidence>
<evidence type="ECO:0000256" key="5">
    <source>
        <dbReference type="ARBA" id="ARBA00022777"/>
    </source>
</evidence>